<protein>
    <submittedName>
        <fullName evidence="1">Uncharacterized protein</fullName>
    </submittedName>
</protein>
<dbReference type="AlphaFoldDB" id="A0A556TZD3"/>
<keyword evidence="2" id="KW-1185">Reference proteome</keyword>
<dbReference type="Proteomes" id="UP000319801">
    <property type="component" value="Unassembled WGS sequence"/>
</dbReference>
<evidence type="ECO:0000313" key="2">
    <source>
        <dbReference type="Proteomes" id="UP000319801"/>
    </source>
</evidence>
<gene>
    <name evidence="1" type="ORF">Baya_7133</name>
</gene>
<evidence type="ECO:0000313" key="1">
    <source>
        <dbReference type="EMBL" id="TSL47552.1"/>
    </source>
</evidence>
<comment type="caution">
    <text evidence="1">The sequence shown here is derived from an EMBL/GenBank/DDBJ whole genome shotgun (WGS) entry which is preliminary data.</text>
</comment>
<dbReference type="EMBL" id="VCAZ01000032">
    <property type="protein sequence ID" value="TSL47552.1"/>
    <property type="molecule type" value="Genomic_DNA"/>
</dbReference>
<accession>A0A556TZD3</accession>
<organism evidence="1 2">
    <name type="scientific">Bagarius yarrelli</name>
    <name type="common">Goonch</name>
    <name type="synonym">Bagrus yarrelli</name>
    <dbReference type="NCBI Taxonomy" id="175774"/>
    <lineage>
        <taxon>Eukaryota</taxon>
        <taxon>Metazoa</taxon>
        <taxon>Chordata</taxon>
        <taxon>Craniata</taxon>
        <taxon>Vertebrata</taxon>
        <taxon>Euteleostomi</taxon>
        <taxon>Actinopterygii</taxon>
        <taxon>Neopterygii</taxon>
        <taxon>Teleostei</taxon>
        <taxon>Ostariophysi</taxon>
        <taxon>Siluriformes</taxon>
        <taxon>Sisoridae</taxon>
        <taxon>Sisorinae</taxon>
        <taxon>Bagarius</taxon>
    </lineage>
</organism>
<dbReference type="OrthoDB" id="10563731at2759"/>
<proteinExistence type="predicted"/>
<name>A0A556TZD3_BAGYA</name>
<reference evidence="1 2" key="1">
    <citation type="journal article" date="2019" name="Genome Biol. Evol.">
        <title>Whole-Genome Sequencing of the Giant Devil Catfish, Bagarius yarrelli.</title>
        <authorList>
            <person name="Jiang W."/>
            <person name="Lv Y."/>
            <person name="Cheng L."/>
            <person name="Yang K."/>
            <person name="Chao B."/>
            <person name="Wang X."/>
            <person name="Li Y."/>
            <person name="Pan X."/>
            <person name="You X."/>
            <person name="Zhang Y."/>
            <person name="Yang J."/>
            <person name="Li J."/>
            <person name="Zhang X."/>
            <person name="Liu S."/>
            <person name="Sun C."/>
            <person name="Yang J."/>
            <person name="Shi Q."/>
        </authorList>
    </citation>
    <scope>NUCLEOTIDE SEQUENCE [LARGE SCALE GENOMIC DNA]</scope>
    <source>
        <strain evidence="1">JWS20170419001</strain>
        <tissue evidence="1">Muscle</tissue>
    </source>
</reference>
<sequence>MKLAQLVRILIKQGPLFIRCQAAGLELGSTLAVLEPSSGMFLLNITHLYTGAEHAELFDVSLEDNRGAGGSWGGQTPAFSSSSFRLKLTHNRRNQLKWPQALDVCVSSHGRRLARILTGSVFRGTSTSAQMPLLDLHALLHGPGTWTNLALTLPVWGSDGSMLEGGNDKT</sequence>